<protein>
    <submittedName>
        <fullName evidence="2">Uncharacterized protein</fullName>
    </submittedName>
</protein>
<keyword evidence="1" id="KW-1133">Transmembrane helix</keyword>
<dbReference type="Proteomes" id="UP000640335">
    <property type="component" value="Unassembled WGS sequence"/>
</dbReference>
<evidence type="ECO:0000313" key="2">
    <source>
        <dbReference type="EMBL" id="MBD7916591.1"/>
    </source>
</evidence>
<evidence type="ECO:0000256" key="1">
    <source>
        <dbReference type="SAM" id="Phobius"/>
    </source>
</evidence>
<dbReference type="EMBL" id="JACSQZ010000104">
    <property type="protein sequence ID" value="MBD7916591.1"/>
    <property type="molecule type" value="Genomic_DNA"/>
</dbReference>
<comment type="caution">
    <text evidence="2">The sequence shown here is derived from an EMBL/GenBank/DDBJ whole genome shotgun (WGS) entry which is preliminary data.</text>
</comment>
<organism evidence="2 3">
    <name type="scientific">Clostridium gallinarum</name>
    <dbReference type="NCBI Taxonomy" id="2762246"/>
    <lineage>
        <taxon>Bacteria</taxon>
        <taxon>Bacillati</taxon>
        <taxon>Bacillota</taxon>
        <taxon>Clostridia</taxon>
        <taxon>Eubacteriales</taxon>
        <taxon>Clostridiaceae</taxon>
        <taxon>Clostridium</taxon>
    </lineage>
</organism>
<keyword evidence="3" id="KW-1185">Reference proteome</keyword>
<keyword evidence="1" id="KW-0472">Membrane</keyword>
<accession>A0ABR8Q837</accession>
<proteinExistence type="predicted"/>
<sequence>MDMNHMLQIIFTVIVVCIIIGTMIIVIKKNDKKNYKFKDMIIGFVIGTISSYYMLNVLICAPIGMFLGIGIGKNIKRNC</sequence>
<dbReference type="RefSeq" id="WP_191751329.1">
    <property type="nucleotide sequence ID" value="NZ_JACSQZ010000104.1"/>
</dbReference>
<feature type="transmembrane region" description="Helical" evidence="1">
    <location>
        <begin position="6"/>
        <end position="27"/>
    </location>
</feature>
<gene>
    <name evidence="2" type="ORF">H9660_15780</name>
</gene>
<name>A0ABR8Q837_9CLOT</name>
<keyword evidence="1" id="KW-0812">Transmembrane</keyword>
<feature type="transmembrane region" description="Helical" evidence="1">
    <location>
        <begin position="39"/>
        <end position="69"/>
    </location>
</feature>
<evidence type="ECO:0000313" key="3">
    <source>
        <dbReference type="Proteomes" id="UP000640335"/>
    </source>
</evidence>
<reference evidence="2 3" key="1">
    <citation type="submission" date="2020-08" db="EMBL/GenBank/DDBJ databases">
        <title>A Genomic Blueprint of the Chicken Gut Microbiome.</title>
        <authorList>
            <person name="Gilroy R."/>
            <person name="Ravi A."/>
            <person name="Getino M."/>
            <person name="Pursley I."/>
            <person name="Horton D.L."/>
            <person name="Alikhan N.-F."/>
            <person name="Baker D."/>
            <person name="Gharbi K."/>
            <person name="Hall N."/>
            <person name="Watson M."/>
            <person name="Adriaenssens E.M."/>
            <person name="Foster-Nyarko E."/>
            <person name="Jarju S."/>
            <person name="Secka A."/>
            <person name="Antonio M."/>
            <person name="Oren A."/>
            <person name="Chaudhuri R."/>
            <person name="La Ragione R.M."/>
            <person name="Hildebrand F."/>
            <person name="Pallen M.J."/>
        </authorList>
    </citation>
    <scope>NUCLEOTIDE SEQUENCE [LARGE SCALE GENOMIC DNA]</scope>
    <source>
        <strain evidence="2 3">Sa3CUN1</strain>
    </source>
</reference>